<dbReference type="InterPro" id="IPR010231">
    <property type="entry name" value="SUF_FeS_clus_asmbl_SufB"/>
</dbReference>
<comment type="similarity">
    <text evidence="1">Belongs to the iron-sulfur cluster assembly SufBD family.</text>
</comment>
<evidence type="ECO:0000259" key="3">
    <source>
        <dbReference type="Pfam" id="PF19295"/>
    </source>
</evidence>
<dbReference type="AlphaFoldDB" id="A0A9D1FGY2"/>
<dbReference type="GO" id="GO:0016226">
    <property type="term" value="P:iron-sulfur cluster assembly"/>
    <property type="evidence" value="ECO:0007669"/>
    <property type="project" value="InterPro"/>
</dbReference>
<dbReference type="PANTHER" id="PTHR30508">
    <property type="entry name" value="FES CLUSTER ASSEMBLY PROTEIN SUF"/>
    <property type="match status" value="1"/>
</dbReference>
<protein>
    <submittedName>
        <fullName evidence="4">Fe-S cluster assembly protein SufB</fullName>
    </submittedName>
</protein>
<gene>
    <name evidence="4" type="primary">sufB</name>
    <name evidence="4" type="ORF">IAD02_04485</name>
</gene>
<proteinExistence type="inferred from homology"/>
<feature type="domain" description="SUF system FeS cluster assembly SufBD core" evidence="2">
    <location>
        <begin position="173"/>
        <end position="417"/>
    </location>
</feature>
<dbReference type="SUPFAM" id="SSF101960">
    <property type="entry name" value="Stabilizer of iron transporter SufD"/>
    <property type="match status" value="1"/>
</dbReference>
<evidence type="ECO:0000259" key="2">
    <source>
        <dbReference type="Pfam" id="PF01458"/>
    </source>
</evidence>
<dbReference type="NCBIfam" id="TIGR01980">
    <property type="entry name" value="sufB"/>
    <property type="match status" value="1"/>
</dbReference>
<name>A0A9D1FGY2_9PROT</name>
<evidence type="ECO:0000313" key="4">
    <source>
        <dbReference type="EMBL" id="HIS71211.1"/>
    </source>
</evidence>
<comment type="caution">
    <text evidence="4">The sequence shown here is derived from an EMBL/GenBank/DDBJ whole genome shotgun (WGS) entry which is preliminary data.</text>
</comment>
<dbReference type="InterPro" id="IPR045595">
    <property type="entry name" value="SufBD_N"/>
</dbReference>
<dbReference type="Pfam" id="PF19295">
    <property type="entry name" value="SufBD_N"/>
    <property type="match status" value="1"/>
</dbReference>
<reference evidence="4" key="1">
    <citation type="submission" date="2020-10" db="EMBL/GenBank/DDBJ databases">
        <authorList>
            <person name="Gilroy R."/>
        </authorList>
    </citation>
    <scope>NUCLEOTIDE SEQUENCE</scope>
    <source>
        <strain evidence="4">ChiGjej3B3-5194</strain>
    </source>
</reference>
<evidence type="ECO:0000256" key="1">
    <source>
        <dbReference type="ARBA" id="ARBA00043967"/>
    </source>
</evidence>
<dbReference type="InterPro" id="IPR037284">
    <property type="entry name" value="SUF_FeS_clus_asmbl_SufBD_sf"/>
</dbReference>
<accession>A0A9D1FGY2</accession>
<evidence type="ECO:0000313" key="5">
    <source>
        <dbReference type="Proteomes" id="UP000886742"/>
    </source>
</evidence>
<feature type="domain" description="SUF system FeS cluster assembly SufBD N-terminal" evidence="3">
    <location>
        <begin position="109"/>
        <end position="164"/>
    </location>
</feature>
<dbReference type="EMBL" id="DVJI01000013">
    <property type="protein sequence ID" value="HIS71211.1"/>
    <property type="molecule type" value="Genomic_DNA"/>
</dbReference>
<dbReference type="InterPro" id="IPR055346">
    <property type="entry name" value="Fe-S_cluster_assembly_SufBD"/>
</dbReference>
<reference evidence="4" key="2">
    <citation type="journal article" date="2021" name="PeerJ">
        <title>Extensive microbial diversity within the chicken gut microbiome revealed by metagenomics and culture.</title>
        <authorList>
            <person name="Gilroy R."/>
            <person name="Ravi A."/>
            <person name="Getino M."/>
            <person name="Pursley I."/>
            <person name="Horton D.L."/>
            <person name="Alikhan N.F."/>
            <person name="Baker D."/>
            <person name="Gharbi K."/>
            <person name="Hall N."/>
            <person name="Watson M."/>
            <person name="Adriaenssens E.M."/>
            <person name="Foster-Nyarko E."/>
            <person name="Jarju S."/>
            <person name="Secka A."/>
            <person name="Antonio M."/>
            <person name="Oren A."/>
            <person name="Chaudhuri R.R."/>
            <person name="La Ragione R."/>
            <person name="Hildebrand F."/>
            <person name="Pallen M.J."/>
        </authorList>
    </citation>
    <scope>NUCLEOTIDE SEQUENCE</scope>
    <source>
        <strain evidence="4">ChiGjej3B3-5194</strain>
    </source>
</reference>
<dbReference type="Pfam" id="PF01458">
    <property type="entry name" value="SUFBD_core"/>
    <property type="match status" value="1"/>
</dbReference>
<dbReference type="PANTHER" id="PTHR30508:SF1">
    <property type="entry name" value="UPF0051 PROTEIN ABCI8, CHLOROPLASTIC-RELATED"/>
    <property type="match status" value="1"/>
</dbReference>
<dbReference type="Proteomes" id="UP000886742">
    <property type="component" value="Unassembled WGS sequence"/>
</dbReference>
<sequence>MPTLSENLIREISSARGEPAWLLDWRCAALVAWKKMTEPHWAEIDYAPIDYDALNYYNEPKPVDNSDLRATYEKMGLPDGEQRALLGMATDTVIDSRSVHTSYTDELKKLGIIFLPFSDAVRQYPELVKKYLGTVVPATDNFFAALNAAVFSDGTFVYVPPNTKCPIDLASYFRIETAKIGQFERTLIIADNGAQLSYMEGCSAPRRPNHQLHSGVVEIIAHDNATVRYATVQNWYAGDYSANKKRESSGGILNFVTKRGRCDRGARLDWTQVEVGSAMTWKYPSTILAGDGSMSDFYSLAITRGGQQADTGTKMIHAGNNTVSNIVSYGVALDTSRQTFRSLVSFSGHGGKNASKCDTRLIGNDAVANTLPTIIHGNGDNLQSHEATTGAIDATQLQFLMQAGIDEDTATALIIGAAAAPIISRLPMEFLVESKQLIQMALSRK</sequence>
<organism evidence="4 5">
    <name type="scientific">Candidatus Enterousia intestinigallinarum</name>
    <dbReference type="NCBI Taxonomy" id="2840790"/>
    <lineage>
        <taxon>Bacteria</taxon>
        <taxon>Pseudomonadati</taxon>
        <taxon>Pseudomonadota</taxon>
        <taxon>Alphaproteobacteria</taxon>
        <taxon>Candidatus Enterousia</taxon>
    </lineage>
</organism>
<dbReference type="InterPro" id="IPR000825">
    <property type="entry name" value="SUF_FeS_clus_asmbl_SufBD_core"/>
</dbReference>